<dbReference type="NCBIfam" id="TIGR02532">
    <property type="entry name" value="IV_pilin_GFxxxE"/>
    <property type="match status" value="1"/>
</dbReference>
<evidence type="ECO:0000313" key="1">
    <source>
        <dbReference type="EMBL" id="OGY98229.1"/>
    </source>
</evidence>
<organism evidence="1 2">
    <name type="scientific">Candidatus Liptonbacteria bacterium RIFCSPHIGHO2_01_FULL_57_28</name>
    <dbReference type="NCBI Taxonomy" id="1798647"/>
    <lineage>
        <taxon>Bacteria</taxon>
        <taxon>Candidatus Liptoniibacteriota</taxon>
    </lineage>
</organism>
<dbReference type="EMBL" id="MHKX01000013">
    <property type="protein sequence ID" value="OGY98229.1"/>
    <property type="molecule type" value="Genomic_DNA"/>
</dbReference>
<dbReference type="STRING" id="1798647.A2855_02925"/>
<gene>
    <name evidence="1" type="ORF">A2855_02925</name>
</gene>
<proteinExistence type="predicted"/>
<protein>
    <recommendedName>
        <fullName evidence="3">Prepilin-type N-terminal cleavage/methylation domain-containing protein</fullName>
    </recommendedName>
</protein>
<comment type="caution">
    <text evidence="1">The sequence shown here is derived from an EMBL/GenBank/DDBJ whole genome shotgun (WGS) entry which is preliminary data.</text>
</comment>
<sequence length="200" mass="21774">MMTRKGFSLFEVLIVTGLFALVLLAVVSLRGNLDILENIIDQRLQSRSDLAQTLQIFVTELRSAGPSSVGGYPIESAASSSLIFFSDIDKDGMFERVRYSMASGTIVKGVVEPTGNPLVYVTSTEATTTVVNYVVPKAAVPMFSYYDANYTGGEDAMTSPVSVADVRIVKISIYADVDPEHSPQPVFFTNTVNIRNLRSN</sequence>
<dbReference type="AlphaFoldDB" id="A0A1G2CBT4"/>
<dbReference type="InterPro" id="IPR012902">
    <property type="entry name" value="N_methyl_site"/>
</dbReference>
<reference evidence="1 2" key="1">
    <citation type="journal article" date="2016" name="Nat. Commun.">
        <title>Thousands of microbial genomes shed light on interconnected biogeochemical processes in an aquifer system.</title>
        <authorList>
            <person name="Anantharaman K."/>
            <person name="Brown C.T."/>
            <person name="Hug L.A."/>
            <person name="Sharon I."/>
            <person name="Castelle C.J."/>
            <person name="Probst A.J."/>
            <person name="Thomas B.C."/>
            <person name="Singh A."/>
            <person name="Wilkins M.J."/>
            <person name="Karaoz U."/>
            <person name="Brodie E.L."/>
            <person name="Williams K.H."/>
            <person name="Hubbard S.S."/>
            <person name="Banfield J.F."/>
        </authorList>
    </citation>
    <scope>NUCLEOTIDE SEQUENCE [LARGE SCALE GENOMIC DNA]</scope>
</reference>
<dbReference type="Proteomes" id="UP000179059">
    <property type="component" value="Unassembled WGS sequence"/>
</dbReference>
<name>A0A1G2CBT4_9BACT</name>
<accession>A0A1G2CBT4</accession>
<evidence type="ECO:0008006" key="3">
    <source>
        <dbReference type="Google" id="ProtNLM"/>
    </source>
</evidence>
<evidence type="ECO:0000313" key="2">
    <source>
        <dbReference type="Proteomes" id="UP000179059"/>
    </source>
</evidence>